<keyword evidence="3" id="KW-1185">Reference proteome</keyword>
<feature type="signal peptide" evidence="1">
    <location>
        <begin position="1"/>
        <end position="25"/>
    </location>
</feature>
<dbReference type="AlphaFoldDB" id="A0A6A5VW70"/>
<name>A0A6A5VW70_9PLEO</name>
<reference evidence="2" key="1">
    <citation type="journal article" date="2020" name="Stud. Mycol.">
        <title>101 Dothideomycetes genomes: a test case for predicting lifestyles and emergence of pathogens.</title>
        <authorList>
            <person name="Haridas S."/>
            <person name="Albert R."/>
            <person name="Binder M."/>
            <person name="Bloem J."/>
            <person name="Labutti K."/>
            <person name="Salamov A."/>
            <person name="Andreopoulos B."/>
            <person name="Baker S."/>
            <person name="Barry K."/>
            <person name="Bills G."/>
            <person name="Bluhm B."/>
            <person name="Cannon C."/>
            <person name="Castanera R."/>
            <person name="Culley D."/>
            <person name="Daum C."/>
            <person name="Ezra D."/>
            <person name="Gonzalez J."/>
            <person name="Henrissat B."/>
            <person name="Kuo A."/>
            <person name="Liang C."/>
            <person name="Lipzen A."/>
            <person name="Lutzoni F."/>
            <person name="Magnuson J."/>
            <person name="Mondo S."/>
            <person name="Nolan M."/>
            <person name="Ohm R."/>
            <person name="Pangilinan J."/>
            <person name="Park H.-J."/>
            <person name="Ramirez L."/>
            <person name="Alfaro M."/>
            <person name="Sun H."/>
            <person name="Tritt A."/>
            <person name="Yoshinaga Y."/>
            <person name="Zwiers L.-H."/>
            <person name="Turgeon B."/>
            <person name="Goodwin S."/>
            <person name="Spatafora J."/>
            <person name="Crous P."/>
            <person name="Grigoriev I."/>
        </authorList>
    </citation>
    <scope>NUCLEOTIDE SEQUENCE</scope>
    <source>
        <strain evidence="2">CBS 107.79</strain>
    </source>
</reference>
<keyword evidence="1" id="KW-0732">Signal</keyword>
<protein>
    <submittedName>
        <fullName evidence="2">Uncharacterized protein</fullName>
    </submittedName>
</protein>
<dbReference type="Proteomes" id="UP000800036">
    <property type="component" value="Unassembled WGS sequence"/>
</dbReference>
<accession>A0A6A5VW70</accession>
<feature type="chain" id="PRO_5025617748" evidence="1">
    <location>
        <begin position="26"/>
        <end position="176"/>
    </location>
</feature>
<proteinExistence type="predicted"/>
<dbReference type="EMBL" id="ML976658">
    <property type="protein sequence ID" value="KAF1979126.1"/>
    <property type="molecule type" value="Genomic_DNA"/>
</dbReference>
<gene>
    <name evidence="2" type="ORF">BU23DRAFT_595109</name>
</gene>
<dbReference type="OrthoDB" id="10494882at2759"/>
<sequence>MHLLTFTLIINVGILSACFPTLALSQLTSSKCDDAALAAFIPPNSTQPAAHFKSYLQAPACAPQPHIIGLDAKNRFEEDYEHFAEYFNKSSPDHVPEACDSRFKKVEKDGKLPRKWDDYVGEEKKKCRVSTSTKGPEDGGKGQRKYKSVGIRTLEGDMKTAAIAIVAAHAWGQAMF</sequence>
<evidence type="ECO:0000256" key="1">
    <source>
        <dbReference type="SAM" id="SignalP"/>
    </source>
</evidence>
<evidence type="ECO:0000313" key="3">
    <source>
        <dbReference type="Proteomes" id="UP000800036"/>
    </source>
</evidence>
<evidence type="ECO:0000313" key="2">
    <source>
        <dbReference type="EMBL" id="KAF1979126.1"/>
    </source>
</evidence>
<organism evidence="2 3">
    <name type="scientific">Bimuria novae-zelandiae CBS 107.79</name>
    <dbReference type="NCBI Taxonomy" id="1447943"/>
    <lineage>
        <taxon>Eukaryota</taxon>
        <taxon>Fungi</taxon>
        <taxon>Dikarya</taxon>
        <taxon>Ascomycota</taxon>
        <taxon>Pezizomycotina</taxon>
        <taxon>Dothideomycetes</taxon>
        <taxon>Pleosporomycetidae</taxon>
        <taxon>Pleosporales</taxon>
        <taxon>Massarineae</taxon>
        <taxon>Didymosphaeriaceae</taxon>
        <taxon>Bimuria</taxon>
    </lineage>
</organism>